<keyword evidence="1" id="KW-0378">Hydrolase</keyword>
<sequence>MGEEEKLFCNDAPQKYKTAKYDEEKTLYSSYFSNDGNQSICSFFWHSVCRYKRRLYYHGTIHK</sequence>
<protein>
    <submittedName>
        <fullName evidence="1">Predicted phosphohydrolase</fullName>
    </submittedName>
</protein>
<comment type="caution">
    <text evidence="1">The sequence shown here is derived from an EMBL/GenBank/DDBJ whole genome shotgun (WGS) entry which is preliminary data.</text>
</comment>
<dbReference type="Proteomes" id="UP000029453">
    <property type="component" value="Unassembled WGS sequence"/>
</dbReference>
<organism evidence="1 2">
    <name type="scientific">Paenibacillus popilliae ATCC 14706</name>
    <dbReference type="NCBI Taxonomy" id="1212764"/>
    <lineage>
        <taxon>Bacteria</taxon>
        <taxon>Bacillati</taxon>
        <taxon>Bacillota</taxon>
        <taxon>Bacilli</taxon>
        <taxon>Bacillales</taxon>
        <taxon>Paenibacillaceae</taxon>
        <taxon>Paenibacillus</taxon>
    </lineage>
</organism>
<dbReference type="AlphaFoldDB" id="M9LQB5"/>
<keyword evidence="2" id="KW-1185">Reference proteome</keyword>
<name>M9LQB5_PAEPP</name>
<dbReference type="EMBL" id="BALG01000161">
    <property type="protein sequence ID" value="GAC43001.1"/>
    <property type="molecule type" value="Genomic_DNA"/>
</dbReference>
<evidence type="ECO:0000313" key="2">
    <source>
        <dbReference type="Proteomes" id="UP000029453"/>
    </source>
</evidence>
<accession>M9LQB5</accession>
<reference evidence="1 2" key="1">
    <citation type="submission" date="2012-10" db="EMBL/GenBank/DDBJ databases">
        <title>Draft Genome Sequence of Paenibacillus popilliae ATCC 14706T.</title>
        <authorList>
            <person name="Iiyama K."/>
            <person name="Mori K."/>
            <person name="Mon H."/>
            <person name="Chieda Y."/>
            <person name="Lee J.M."/>
            <person name="Kusakabe T."/>
            <person name="Tashiro K."/>
            <person name="Asano S."/>
            <person name="Yasunaga-Aoki C."/>
            <person name="Shimizu S."/>
        </authorList>
    </citation>
    <scope>NUCLEOTIDE SEQUENCE [LARGE SCALE GENOMIC DNA]</scope>
    <source>
        <strain evidence="1 2">ATCC 14706</strain>
    </source>
</reference>
<gene>
    <name evidence="1" type="ORF">PPOP_2364</name>
</gene>
<evidence type="ECO:0000313" key="1">
    <source>
        <dbReference type="EMBL" id="GAC43001.1"/>
    </source>
</evidence>
<proteinExistence type="predicted"/>
<dbReference type="GO" id="GO:0016787">
    <property type="term" value="F:hydrolase activity"/>
    <property type="evidence" value="ECO:0007669"/>
    <property type="project" value="UniProtKB-KW"/>
</dbReference>